<dbReference type="Pfam" id="PF13482">
    <property type="entry name" value="RNase_H_2"/>
    <property type="match status" value="1"/>
</dbReference>
<dbReference type="Proteomes" id="UP001596337">
    <property type="component" value="Unassembled WGS sequence"/>
</dbReference>
<dbReference type="InterPro" id="IPR038720">
    <property type="entry name" value="YprB_RNase_H-like_dom"/>
</dbReference>
<evidence type="ECO:0000313" key="3">
    <source>
        <dbReference type="EMBL" id="MFC6865616.1"/>
    </source>
</evidence>
<accession>A0ABW2BRG8</accession>
<feature type="domain" description="YprB ribonuclease H-like" evidence="2">
    <location>
        <begin position="447"/>
        <end position="530"/>
    </location>
</feature>
<organism evidence="3 4">
    <name type="scientific">Haloechinothrix salitolerans</name>
    <dbReference type="NCBI Taxonomy" id="926830"/>
    <lineage>
        <taxon>Bacteria</taxon>
        <taxon>Bacillati</taxon>
        <taxon>Actinomycetota</taxon>
        <taxon>Actinomycetes</taxon>
        <taxon>Pseudonocardiales</taxon>
        <taxon>Pseudonocardiaceae</taxon>
        <taxon>Haloechinothrix</taxon>
    </lineage>
</organism>
<dbReference type="InterPro" id="IPR019993">
    <property type="entry name" value="RecB_nuclease_TM0106_put"/>
</dbReference>
<comment type="caution">
    <text evidence="3">The sequence shown here is derived from an EMBL/GenBank/DDBJ whole genome shotgun (WGS) entry which is preliminary data.</text>
</comment>
<dbReference type="EMBL" id="JBHSXX010000001">
    <property type="protein sequence ID" value="MFC6865616.1"/>
    <property type="molecule type" value="Genomic_DNA"/>
</dbReference>
<gene>
    <name evidence="3" type="ORF">ACFQGD_00485</name>
</gene>
<proteinExistence type="predicted"/>
<evidence type="ECO:0000313" key="4">
    <source>
        <dbReference type="Proteomes" id="UP001596337"/>
    </source>
</evidence>
<feature type="region of interest" description="Disordered" evidence="1">
    <location>
        <begin position="133"/>
        <end position="160"/>
    </location>
</feature>
<protein>
    <submittedName>
        <fullName evidence="3">TM0106 family RecB-like putative nuclease</fullName>
    </submittedName>
</protein>
<name>A0ABW2BRG8_9PSEU</name>
<dbReference type="SUPFAM" id="SSF53098">
    <property type="entry name" value="Ribonuclease H-like"/>
    <property type="match status" value="1"/>
</dbReference>
<feature type="compositionally biased region" description="Basic and acidic residues" evidence="1">
    <location>
        <begin position="148"/>
        <end position="160"/>
    </location>
</feature>
<keyword evidence="4" id="KW-1185">Reference proteome</keyword>
<dbReference type="NCBIfam" id="TIGR03491">
    <property type="entry name" value="TM0106 family RecB-like putative nuclease"/>
    <property type="match status" value="1"/>
</dbReference>
<evidence type="ECO:0000259" key="2">
    <source>
        <dbReference type="Pfam" id="PF13482"/>
    </source>
</evidence>
<dbReference type="RefSeq" id="WP_345392036.1">
    <property type="nucleotide sequence ID" value="NZ_BAABLA010000007.1"/>
</dbReference>
<reference evidence="4" key="1">
    <citation type="journal article" date="2019" name="Int. J. Syst. Evol. Microbiol.">
        <title>The Global Catalogue of Microorganisms (GCM) 10K type strain sequencing project: providing services to taxonomists for standard genome sequencing and annotation.</title>
        <authorList>
            <consortium name="The Broad Institute Genomics Platform"/>
            <consortium name="The Broad Institute Genome Sequencing Center for Infectious Disease"/>
            <person name="Wu L."/>
            <person name="Ma J."/>
        </authorList>
    </citation>
    <scope>NUCLEOTIDE SEQUENCE [LARGE SCALE GENOMIC DNA]</scope>
    <source>
        <strain evidence="4">KCTC 32255</strain>
    </source>
</reference>
<evidence type="ECO:0000256" key="1">
    <source>
        <dbReference type="SAM" id="MobiDB-lite"/>
    </source>
</evidence>
<sequence length="544" mass="59344">MGEVLLDAGVLTRCRRRVHLENDPAYVDVELAPPNPATEQRIADAVEHRADVTERLRAGHPDGWVSVPVDAPPRERVAATVDALAARAPYISGGLLPADTEGGRRGGAEVLVRTDGGYVPVIVVRHRISDPGTGAMTTTLPDLNPANAREDADRKVRSHPRDQLRLAHVRELLRTAGYAEPDVARGGVIGLDADVVLWFDLDAPTFPGERSAMVEYAERFADRHAVAVAAATGAEPLAQPSRVVECKQCPWWTVCEPALLDTRDVSLVVRGDDALNLRERGVATVDQLAALDPADEPPAPLTGMSFEHAVALARAWRGGVSVVRKVPEVVVPRGDVEVDVDMESFADHGAYLWGALLSGADIGLPRGYQAFATWEPVPTDDEARSFAEFWTWFSEVRARASRRGLTFRAYCYNALAENRWLLSSATRFAGKPGVPEVDEVRAFVDSDEWVDLFQSVSDTFLSTAGKGLKVLARQAGHDWDDPDASGEASMRWYREAVGMDGSAPALAQRERLLRYNEDDVRATYALRAWMSGPAMADVPYIGEL</sequence>
<dbReference type="InterPro" id="IPR012337">
    <property type="entry name" value="RNaseH-like_sf"/>
</dbReference>